<evidence type="ECO:0000256" key="8">
    <source>
        <dbReference type="PROSITE-ProRule" id="PRU01360"/>
    </source>
</evidence>
<dbReference type="EMBL" id="JAKFGM010000001">
    <property type="protein sequence ID" value="MCF2514104.1"/>
    <property type="molecule type" value="Genomic_DNA"/>
</dbReference>
<comment type="similarity">
    <text evidence="8 9">Belongs to the TonB-dependent receptor family.</text>
</comment>
<keyword evidence="3 8" id="KW-1134">Transmembrane beta strand</keyword>
<evidence type="ECO:0000313" key="15">
    <source>
        <dbReference type="Proteomes" id="UP001139410"/>
    </source>
</evidence>
<keyword evidence="4 8" id="KW-0812">Transmembrane</keyword>
<sequence>MTKKMLLGATALRTFAACGFAFAMANPAFAQEVTELAELAPAPTAEVAAEPAPAPTSEVAIESGTTPEADEPNAIVVTGSRIRRPNLESTVPITSIGGESLLKQGQNNIGDALNELPQLRTTFAQSNPGLGVGVAGLNLLDLRGLGTVRTLVLVNGRRHVAADILNNAVSPDVNTIPSDLVERVDIVTGGNSAIYGSDAIAGVVNFILRRDYEGLQVRGQAGVSGRGFGGNQYVSALYGHNFADDRANITVHGEYFNQRRVFGSEIPWLRTVNGLVVTDVDPGGAPNGSDGIPDRTFLRDIRSSTIHRFGLIPITQDSNPAITNPACGRGIASGAPSSGTAYSCTYLFDQQGDLFAQTGTRFGQGPTGGIIGGNGQTGREGEILSVIPEMQRYNFNALGHFTVSDAFEPFFEAKWNRVTAQGSNAGPSFIQGQRTQFDSRERIRLDNPFLSSAEQTFITNAILASGCKVGLTAVCNSANPNPVTNGRLDATDLTQIANGSYRFVLSRQLLDAGIRDEHFRRDTHRIVVGARGTFNEDWNYELSANYGKFKEKTTTFGYLDRQRFLLSLDAGRNPVTGQIQCRSQFDPTAAVPFTPTGPARLAADIAACVPYNPFGGQDNSAAVNYFSYDATNHASLSQFVLNGFVSGDSSQLFELPGGPIRFALGAEYRKEKANYKNDPFIVEGATNAVVVGIFDPAAFKVKEAFGEIQVPILKDTPFFEELTVSGAARVADYKGGAGTVWAYNAGADWAPIQDIRFRANYSRAVRAPNLSETGFPVVPNFAPGFVDPCSSGAIANNPNRTANCNSQFSAAQLALLTNGGYSLPILSGSNPDLKPETSDSYTVGAVIQPRFVPGLSISVDWYKIKVKDVIVSLSAQAIANNCYDQPSLSNPFCALFERNGATATPATSPGGSTLPFHILANSLLSAGVNFAARERKGIDVNASYRTDIAGFAKLNTNLIYTHNLKISNYENPTLPDFENRILGELGDPKDEFQWNVDLTKGPITLGYQMRYIGPMWTGAYEDFNELSGACSTSGCPPFNEDFADIRKYQATFYHDIRLEWDLKNGGGIGRDFNFYVGVDNLLDTHPPLGLAGTGTGGITDRGTGNAAIYDVRGRTFYAGFNAQF</sequence>
<dbReference type="PROSITE" id="PS52016">
    <property type="entry name" value="TONB_DEPENDENT_REC_3"/>
    <property type="match status" value="1"/>
</dbReference>
<evidence type="ECO:0000256" key="7">
    <source>
        <dbReference type="ARBA" id="ARBA00023237"/>
    </source>
</evidence>
<dbReference type="InterPro" id="IPR000531">
    <property type="entry name" value="Beta-barrel_TonB"/>
</dbReference>
<dbReference type="InterPro" id="IPR039426">
    <property type="entry name" value="TonB-dep_rcpt-like"/>
</dbReference>
<keyword evidence="15" id="KW-1185">Reference proteome</keyword>
<dbReference type="InterPro" id="IPR036942">
    <property type="entry name" value="Beta-barrel_TonB_sf"/>
</dbReference>
<evidence type="ECO:0000259" key="13">
    <source>
        <dbReference type="Pfam" id="PF07715"/>
    </source>
</evidence>
<organism evidence="14 15">
    <name type="scientific">Sphingomonas cremea</name>
    <dbReference type="NCBI Taxonomy" id="2904799"/>
    <lineage>
        <taxon>Bacteria</taxon>
        <taxon>Pseudomonadati</taxon>
        <taxon>Pseudomonadota</taxon>
        <taxon>Alphaproteobacteria</taxon>
        <taxon>Sphingomonadales</taxon>
        <taxon>Sphingomonadaceae</taxon>
        <taxon>Sphingomonas</taxon>
    </lineage>
</organism>
<keyword evidence="2 8" id="KW-0813">Transport</keyword>
<feature type="domain" description="TonB-dependent receptor-like beta-barrel" evidence="12">
    <location>
        <begin position="514"/>
        <end position="1081"/>
    </location>
</feature>
<dbReference type="SUPFAM" id="SSF56935">
    <property type="entry name" value="Porins"/>
    <property type="match status" value="1"/>
</dbReference>
<evidence type="ECO:0000256" key="5">
    <source>
        <dbReference type="ARBA" id="ARBA00023077"/>
    </source>
</evidence>
<evidence type="ECO:0000259" key="12">
    <source>
        <dbReference type="Pfam" id="PF00593"/>
    </source>
</evidence>
<evidence type="ECO:0000313" key="14">
    <source>
        <dbReference type="EMBL" id="MCF2514104.1"/>
    </source>
</evidence>
<keyword evidence="11" id="KW-0732">Signal</keyword>
<dbReference type="RefSeq" id="WP_235066586.1">
    <property type="nucleotide sequence ID" value="NZ_JAKFGM010000001.1"/>
</dbReference>
<keyword evidence="6 8" id="KW-0472">Membrane</keyword>
<dbReference type="PANTHER" id="PTHR47234">
    <property type="match status" value="1"/>
</dbReference>
<evidence type="ECO:0000256" key="3">
    <source>
        <dbReference type="ARBA" id="ARBA00022452"/>
    </source>
</evidence>
<evidence type="ECO:0000256" key="11">
    <source>
        <dbReference type="SAM" id="SignalP"/>
    </source>
</evidence>
<dbReference type="Pfam" id="PF07715">
    <property type="entry name" value="Plug"/>
    <property type="match status" value="1"/>
</dbReference>
<evidence type="ECO:0000256" key="6">
    <source>
        <dbReference type="ARBA" id="ARBA00023136"/>
    </source>
</evidence>
<feature type="signal peptide" evidence="11">
    <location>
        <begin position="1"/>
        <end position="30"/>
    </location>
</feature>
<reference evidence="14" key="1">
    <citation type="submission" date="2022-01" db="EMBL/GenBank/DDBJ databases">
        <authorList>
            <person name="Jo J.-H."/>
            <person name="Im W.-T."/>
        </authorList>
    </citation>
    <scope>NUCLEOTIDE SEQUENCE</scope>
    <source>
        <strain evidence="14">G124</strain>
    </source>
</reference>
<evidence type="ECO:0000256" key="10">
    <source>
        <dbReference type="SAM" id="MobiDB-lite"/>
    </source>
</evidence>
<dbReference type="Gene3D" id="2.170.130.10">
    <property type="entry name" value="TonB-dependent receptor, plug domain"/>
    <property type="match status" value="1"/>
</dbReference>
<evidence type="ECO:0000256" key="1">
    <source>
        <dbReference type="ARBA" id="ARBA00004571"/>
    </source>
</evidence>
<gene>
    <name evidence="14" type="ORF">LVY65_03335</name>
</gene>
<comment type="subcellular location">
    <subcellularLocation>
        <location evidence="1 8">Cell outer membrane</location>
        <topology evidence="1 8">Multi-pass membrane protein</topology>
    </subcellularLocation>
</comment>
<dbReference type="InterPro" id="IPR037066">
    <property type="entry name" value="Plug_dom_sf"/>
</dbReference>
<proteinExistence type="inferred from homology"/>
<dbReference type="InterPro" id="IPR012910">
    <property type="entry name" value="Plug_dom"/>
</dbReference>
<evidence type="ECO:0000256" key="4">
    <source>
        <dbReference type="ARBA" id="ARBA00022692"/>
    </source>
</evidence>
<evidence type="ECO:0000256" key="2">
    <source>
        <dbReference type="ARBA" id="ARBA00022448"/>
    </source>
</evidence>
<evidence type="ECO:0000256" key="9">
    <source>
        <dbReference type="RuleBase" id="RU003357"/>
    </source>
</evidence>
<dbReference type="PANTHER" id="PTHR47234:SF2">
    <property type="entry name" value="TONB-DEPENDENT RECEPTOR"/>
    <property type="match status" value="1"/>
</dbReference>
<keyword evidence="7 8" id="KW-0998">Cell outer membrane</keyword>
<keyword evidence="14" id="KW-0675">Receptor</keyword>
<feature type="region of interest" description="Disordered" evidence="10">
    <location>
        <begin position="47"/>
        <end position="71"/>
    </location>
</feature>
<name>A0A9X1TVF0_9SPHN</name>
<feature type="domain" description="TonB-dependent receptor plug" evidence="13">
    <location>
        <begin position="87"/>
        <end position="203"/>
    </location>
</feature>
<feature type="chain" id="PRO_5040859453" evidence="11">
    <location>
        <begin position="31"/>
        <end position="1124"/>
    </location>
</feature>
<protein>
    <submittedName>
        <fullName evidence="14">TonB-dependent receptor</fullName>
    </submittedName>
</protein>
<accession>A0A9X1TVF0</accession>
<dbReference type="Pfam" id="PF00593">
    <property type="entry name" value="TonB_dep_Rec_b-barrel"/>
    <property type="match status" value="1"/>
</dbReference>
<dbReference type="Gene3D" id="2.40.170.20">
    <property type="entry name" value="TonB-dependent receptor, beta-barrel domain"/>
    <property type="match status" value="1"/>
</dbReference>
<dbReference type="GO" id="GO:0009279">
    <property type="term" value="C:cell outer membrane"/>
    <property type="evidence" value="ECO:0007669"/>
    <property type="project" value="UniProtKB-SubCell"/>
</dbReference>
<dbReference type="AlphaFoldDB" id="A0A9X1TVF0"/>
<dbReference type="Proteomes" id="UP001139410">
    <property type="component" value="Unassembled WGS sequence"/>
</dbReference>
<comment type="caution">
    <text evidence="14">The sequence shown here is derived from an EMBL/GenBank/DDBJ whole genome shotgun (WGS) entry which is preliminary data.</text>
</comment>
<keyword evidence="5 9" id="KW-0798">TonB box</keyword>
<feature type="compositionally biased region" description="Low complexity" evidence="10">
    <location>
        <begin position="47"/>
        <end position="60"/>
    </location>
</feature>